<dbReference type="InterPro" id="IPR013767">
    <property type="entry name" value="PAS_fold"/>
</dbReference>
<dbReference type="OrthoDB" id="9795133at2"/>
<dbReference type="CDD" id="cd00130">
    <property type="entry name" value="PAS"/>
    <property type="match status" value="2"/>
</dbReference>
<dbReference type="Gene3D" id="3.30.565.10">
    <property type="entry name" value="Histidine kinase-like ATPase, C-terminal domain"/>
    <property type="match status" value="1"/>
</dbReference>
<evidence type="ECO:0000259" key="8">
    <source>
        <dbReference type="PROSITE" id="PS50112"/>
    </source>
</evidence>
<gene>
    <name evidence="10" type="ORF">DESAM_22101</name>
</gene>
<organism evidence="10 11">
    <name type="scientific">Maridesulfovibrio hydrothermalis AM13 = DSM 14728</name>
    <dbReference type="NCBI Taxonomy" id="1121451"/>
    <lineage>
        <taxon>Bacteria</taxon>
        <taxon>Pseudomonadati</taxon>
        <taxon>Thermodesulfobacteriota</taxon>
        <taxon>Desulfovibrionia</taxon>
        <taxon>Desulfovibrionales</taxon>
        <taxon>Desulfovibrionaceae</taxon>
        <taxon>Maridesulfovibrio</taxon>
    </lineage>
</organism>
<proteinExistence type="predicted"/>
<name>L0RC64_9BACT</name>
<keyword evidence="6" id="KW-1133">Transmembrane helix</keyword>
<dbReference type="PATRIC" id="fig|1121451.3.peg.2324"/>
<dbReference type="SUPFAM" id="SSF55785">
    <property type="entry name" value="PYP-like sensor domain (PAS domain)"/>
    <property type="match status" value="2"/>
</dbReference>
<dbReference type="RefSeq" id="WP_015336968.1">
    <property type="nucleotide sequence ID" value="NC_020055.1"/>
</dbReference>
<dbReference type="InterPro" id="IPR036097">
    <property type="entry name" value="HisK_dim/P_sf"/>
</dbReference>
<sequence length="891" mass="101336">MQRIFVFLIFLLSMLGFFNPGVAFSAEKRVLLISSYHPGFPTFFQQIDGIKSAFSSAKVKLDVEFMDSKRFYDEQHLIAFHGLIKMKLSSVPPYDVIITSDDNALQFALQFRSELFPKTPVVFCGVNKQERANSLNSNSNFTGVIEAVSMRETLELAWKLFPELTKVFVIVDSTPSGQGDLKVFNQVKKNNPGIEFEELSLGEMDWVEFRGRLETLPDNSVIVLLSAFRDHNLIAKTFEKSLEFILSYSDVPVLHPYEHGLGKGILGGKVISHFEQGRIAGQLALDVMKGKSILEMPIIEGGCANKYVFDRKVLNRFNVDDSFLPAGSKIINEPSSLLKTYFSEIVCAFLFMLILTLFSVILLFYYMRLRKTEEKVRESEKRFALAMEANKDGVWDWNIETNDVYYSPGYKAMLGYKDDEIPFNVNTWLDLVHKNDRKHTFEANKDCIENRSSGFEVEFRMRAKNGEWRWILGRGNAVERDENGRALRMIGTHTDITERKRSEEEIRKLRNYLKSIIDSMPFILIGLDSDGIVTQWNAKAVEITGLSSFDAVGKPLEEVFPRLSPQMERVRESLLNQKIHIGSRMSRCDCGQQRYDDITIYPLFAEDEQGAVVLIDDVTERVRLEEMVVQSEKMLSVCGLAAGMAHEINNPLGAIIQGAQNIQRRAFGNLSANFKAAESRNISLADVQGYLADRDIPKILEGVNSAAVRAAEIVSNMLSFSRKDETNFMEHDISVLLDEVVELAATEYDLPTKYDFKKIEIEREYGKTMPVYCERNEIQQVFLNLFKNGVQSMYGKDYSSEGPKFNLKIYEQDDNVVVEIEDNGQGMDKDVSKRVFEPFYTTKQVGEGTGLGLAISYFIITDLHKGKMEVSSLPGYWTRFIITLPSGNVRK</sequence>
<feature type="transmembrane region" description="Helical" evidence="6">
    <location>
        <begin position="341"/>
        <end position="367"/>
    </location>
</feature>
<evidence type="ECO:0000256" key="3">
    <source>
        <dbReference type="ARBA" id="ARBA00022553"/>
    </source>
</evidence>
<dbReference type="InterPro" id="IPR001610">
    <property type="entry name" value="PAC"/>
</dbReference>
<dbReference type="SUPFAM" id="SSF47384">
    <property type="entry name" value="Homodimeric domain of signal transducing histidine kinase"/>
    <property type="match status" value="1"/>
</dbReference>
<accession>L0RC64</accession>
<dbReference type="InterPro" id="IPR004358">
    <property type="entry name" value="Sig_transdc_His_kin-like_C"/>
</dbReference>
<dbReference type="Pfam" id="PF02518">
    <property type="entry name" value="HATPase_c"/>
    <property type="match status" value="1"/>
</dbReference>
<evidence type="ECO:0000259" key="7">
    <source>
        <dbReference type="PROSITE" id="PS50109"/>
    </source>
</evidence>
<reference evidence="10 11" key="1">
    <citation type="submission" date="2012-10" db="EMBL/GenBank/DDBJ databases">
        <authorList>
            <person name="Genoscope - CEA"/>
        </authorList>
    </citation>
    <scope>NUCLEOTIDE SEQUENCE [LARGE SCALE GENOMIC DNA]</scope>
    <source>
        <strain evidence="11">AM13 / DSM 14728</strain>
    </source>
</reference>
<dbReference type="Gene3D" id="1.10.287.130">
    <property type="match status" value="1"/>
</dbReference>
<dbReference type="SUPFAM" id="SSF55874">
    <property type="entry name" value="ATPase domain of HSP90 chaperone/DNA topoisomerase II/histidine kinase"/>
    <property type="match status" value="1"/>
</dbReference>
<evidence type="ECO:0000256" key="5">
    <source>
        <dbReference type="ARBA" id="ARBA00022777"/>
    </source>
</evidence>
<dbReference type="InterPro" id="IPR000014">
    <property type="entry name" value="PAS"/>
</dbReference>
<dbReference type="AlphaFoldDB" id="L0RC64"/>
<dbReference type="InterPro" id="IPR003661">
    <property type="entry name" value="HisK_dim/P_dom"/>
</dbReference>
<evidence type="ECO:0000313" key="11">
    <source>
        <dbReference type="Proteomes" id="UP000010808"/>
    </source>
</evidence>
<feature type="domain" description="PAS" evidence="8">
    <location>
        <begin position="509"/>
        <end position="578"/>
    </location>
</feature>
<dbReference type="SMART" id="SM00388">
    <property type="entry name" value="HisKA"/>
    <property type="match status" value="1"/>
</dbReference>
<dbReference type="Pfam" id="PF04392">
    <property type="entry name" value="ABC_sub_bind"/>
    <property type="match status" value="1"/>
</dbReference>
<dbReference type="InterPro" id="IPR052162">
    <property type="entry name" value="Sensor_kinase/Photoreceptor"/>
</dbReference>
<dbReference type="Gene3D" id="3.40.50.2300">
    <property type="match status" value="1"/>
</dbReference>
<dbReference type="eggNOG" id="COG3852">
    <property type="taxonomic scope" value="Bacteria"/>
</dbReference>
<dbReference type="InterPro" id="IPR036890">
    <property type="entry name" value="HATPase_C_sf"/>
</dbReference>
<keyword evidence="6" id="KW-0472">Membrane</keyword>
<dbReference type="GO" id="GO:0006355">
    <property type="term" value="P:regulation of DNA-templated transcription"/>
    <property type="evidence" value="ECO:0007669"/>
    <property type="project" value="InterPro"/>
</dbReference>
<keyword evidence="11" id="KW-1185">Reference proteome</keyword>
<evidence type="ECO:0000256" key="2">
    <source>
        <dbReference type="ARBA" id="ARBA00012438"/>
    </source>
</evidence>
<dbReference type="eggNOG" id="COG2202">
    <property type="taxonomic scope" value="Bacteria"/>
</dbReference>
<feature type="domain" description="PAS" evidence="8">
    <location>
        <begin position="379"/>
        <end position="451"/>
    </location>
</feature>
<dbReference type="Gene3D" id="3.30.450.20">
    <property type="entry name" value="PAS domain"/>
    <property type="match status" value="2"/>
</dbReference>
<dbReference type="EC" id="2.7.13.3" evidence="2"/>
<evidence type="ECO:0000256" key="4">
    <source>
        <dbReference type="ARBA" id="ARBA00022679"/>
    </source>
</evidence>
<dbReference type="InterPro" id="IPR013655">
    <property type="entry name" value="PAS_fold_3"/>
</dbReference>
<dbReference type="Pfam" id="PF08447">
    <property type="entry name" value="PAS_3"/>
    <property type="match status" value="1"/>
</dbReference>
<protein>
    <recommendedName>
        <fullName evidence="2">histidine kinase</fullName>
        <ecNumber evidence="2">2.7.13.3</ecNumber>
    </recommendedName>
</protein>
<dbReference type="PROSITE" id="PS50113">
    <property type="entry name" value="PAC"/>
    <property type="match status" value="1"/>
</dbReference>
<comment type="catalytic activity">
    <reaction evidence="1">
        <text>ATP + protein L-histidine = ADP + protein N-phospho-L-histidine.</text>
        <dbReference type="EC" id="2.7.13.3"/>
    </reaction>
</comment>
<dbReference type="Pfam" id="PF00989">
    <property type="entry name" value="PAS"/>
    <property type="match status" value="1"/>
</dbReference>
<evidence type="ECO:0000256" key="1">
    <source>
        <dbReference type="ARBA" id="ARBA00000085"/>
    </source>
</evidence>
<dbReference type="SMART" id="SM00387">
    <property type="entry name" value="HATPase_c"/>
    <property type="match status" value="1"/>
</dbReference>
<evidence type="ECO:0000313" key="10">
    <source>
        <dbReference type="EMBL" id="CCO24368.1"/>
    </source>
</evidence>
<dbReference type="InterPro" id="IPR005467">
    <property type="entry name" value="His_kinase_dom"/>
</dbReference>
<dbReference type="KEGG" id="dhy:DESAM_22101"/>
<feature type="domain" description="PAC" evidence="9">
    <location>
        <begin position="455"/>
        <end position="508"/>
    </location>
</feature>
<dbReference type="NCBIfam" id="TIGR00229">
    <property type="entry name" value="sensory_box"/>
    <property type="match status" value="2"/>
</dbReference>
<keyword evidence="3" id="KW-0597">Phosphoprotein</keyword>
<feature type="domain" description="Histidine kinase" evidence="7">
    <location>
        <begin position="643"/>
        <end position="888"/>
    </location>
</feature>
<keyword evidence="5 10" id="KW-0418">Kinase</keyword>
<dbReference type="HOGENOM" id="CLU_000445_89_20_7"/>
<dbReference type="PANTHER" id="PTHR43304:SF1">
    <property type="entry name" value="PAC DOMAIN-CONTAINING PROTEIN"/>
    <property type="match status" value="1"/>
</dbReference>
<dbReference type="SMART" id="SM00091">
    <property type="entry name" value="PAS"/>
    <property type="match status" value="2"/>
</dbReference>
<dbReference type="CDD" id="cd00082">
    <property type="entry name" value="HisKA"/>
    <property type="match status" value="1"/>
</dbReference>
<dbReference type="SMART" id="SM00086">
    <property type="entry name" value="PAC"/>
    <property type="match status" value="1"/>
</dbReference>
<keyword evidence="4" id="KW-0808">Transferase</keyword>
<dbReference type="PROSITE" id="PS50112">
    <property type="entry name" value="PAS"/>
    <property type="match status" value="2"/>
</dbReference>
<dbReference type="STRING" id="1121451.DESAM_22101"/>
<dbReference type="PRINTS" id="PR00344">
    <property type="entry name" value="BCTRLSENSOR"/>
</dbReference>
<dbReference type="eggNOG" id="COG2984">
    <property type="taxonomic scope" value="Bacteria"/>
</dbReference>
<dbReference type="InterPro" id="IPR000700">
    <property type="entry name" value="PAS-assoc_C"/>
</dbReference>
<dbReference type="PANTHER" id="PTHR43304">
    <property type="entry name" value="PHYTOCHROME-LIKE PROTEIN CPH1"/>
    <property type="match status" value="1"/>
</dbReference>
<dbReference type="PROSITE" id="PS50109">
    <property type="entry name" value="HIS_KIN"/>
    <property type="match status" value="1"/>
</dbReference>
<dbReference type="InterPro" id="IPR007487">
    <property type="entry name" value="ABC_transpt-TYRBP-like"/>
</dbReference>
<dbReference type="EMBL" id="FO203522">
    <property type="protein sequence ID" value="CCO24368.1"/>
    <property type="molecule type" value="Genomic_DNA"/>
</dbReference>
<dbReference type="Proteomes" id="UP000010808">
    <property type="component" value="Chromosome"/>
</dbReference>
<evidence type="ECO:0000259" key="9">
    <source>
        <dbReference type="PROSITE" id="PS50113"/>
    </source>
</evidence>
<evidence type="ECO:0000256" key="6">
    <source>
        <dbReference type="SAM" id="Phobius"/>
    </source>
</evidence>
<dbReference type="InterPro" id="IPR003594">
    <property type="entry name" value="HATPase_dom"/>
</dbReference>
<dbReference type="GO" id="GO:0000155">
    <property type="term" value="F:phosphorelay sensor kinase activity"/>
    <property type="evidence" value="ECO:0007669"/>
    <property type="project" value="InterPro"/>
</dbReference>
<keyword evidence="6" id="KW-0812">Transmembrane</keyword>
<dbReference type="InterPro" id="IPR035965">
    <property type="entry name" value="PAS-like_dom_sf"/>
</dbReference>